<dbReference type="Pfam" id="PF14226">
    <property type="entry name" value="DIOX_N"/>
    <property type="match status" value="1"/>
</dbReference>
<keyword evidence="4 6" id="KW-0560">Oxidoreductase</keyword>
<dbReference type="PANTHER" id="PTHR47991">
    <property type="entry name" value="OXOGLUTARATE/IRON-DEPENDENT DIOXYGENASE"/>
    <property type="match status" value="1"/>
</dbReference>
<evidence type="ECO:0000259" key="7">
    <source>
        <dbReference type="PROSITE" id="PS51471"/>
    </source>
</evidence>
<gene>
    <name evidence="8" type="ORF">MtrunA17_Chr2g0314391</name>
</gene>
<evidence type="ECO:0000256" key="5">
    <source>
        <dbReference type="ARBA" id="ARBA00023004"/>
    </source>
</evidence>
<dbReference type="GO" id="GO:0031418">
    <property type="term" value="F:L-ascorbic acid binding"/>
    <property type="evidence" value="ECO:0007669"/>
    <property type="project" value="UniProtKB-KW"/>
</dbReference>
<dbReference type="Proteomes" id="UP000265566">
    <property type="component" value="Chromosome 2"/>
</dbReference>
<dbReference type="GO" id="GO:0008168">
    <property type="term" value="F:methyltransferase activity"/>
    <property type="evidence" value="ECO:0007669"/>
    <property type="project" value="UniProtKB-KW"/>
</dbReference>
<dbReference type="InterPro" id="IPR044861">
    <property type="entry name" value="IPNS-like_FE2OG_OXY"/>
</dbReference>
<dbReference type="AlphaFoldDB" id="A0A396JEV8"/>
<protein>
    <submittedName>
        <fullName evidence="8">Putative codeine 3-O-demethylase</fullName>
        <ecNumber evidence="8">1.14.11.32</ecNumber>
    </submittedName>
</protein>
<comment type="similarity">
    <text evidence="1 6">Belongs to the iron/ascorbate-dependent oxidoreductase family.</text>
</comment>
<dbReference type="InterPro" id="IPR050295">
    <property type="entry name" value="Plant_2OG-oxidoreductases"/>
</dbReference>
<dbReference type="InterPro" id="IPR027443">
    <property type="entry name" value="IPNS-like_sf"/>
</dbReference>
<dbReference type="GO" id="GO:0102805">
    <property type="term" value="F:codeine O-demethylase activity"/>
    <property type="evidence" value="ECO:0007669"/>
    <property type="project" value="UniProtKB-EC"/>
</dbReference>
<dbReference type="InterPro" id="IPR026992">
    <property type="entry name" value="DIOX_N"/>
</dbReference>
<proteinExistence type="inferred from homology"/>
<evidence type="ECO:0000256" key="1">
    <source>
        <dbReference type="ARBA" id="ARBA00008056"/>
    </source>
</evidence>
<dbReference type="Pfam" id="PF03171">
    <property type="entry name" value="2OG-FeII_Oxy"/>
    <property type="match status" value="1"/>
</dbReference>
<dbReference type="Gramene" id="rna10933">
    <property type="protein sequence ID" value="RHN74813.1"/>
    <property type="gene ID" value="gene10933"/>
</dbReference>
<keyword evidence="3" id="KW-0847">Vitamin C</keyword>
<keyword evidence="8" id="KW-0489">Methyltransferase</keyword>
<dbReference type="InterPro" id="IPR005123">
    <property type="entry name" value="Oxoglu/Fe-dep_dioxygenase_dom"/>
</dbReference>
<evidence type="ECO:0000256" key="2">
    <source>
        <dbReference type="ARBA" id="ARBA00022723"/>
    </source>
</evidence>
<organism evidence="8 9">
    <name type="scientific">Medicago truncatula</name>
    <name type="common">Barrel medic</name>
    <name type="synonym">Medicago tribuloides</name>
    <dbReference type="NCBI Taxonomy" id="3880"/>
    <lineage>
        <taxon>Eukaryota</taxon>
        <taxon>Viridiplantae</taxon>
        <taxon>Streptophyta</taxon>
        <taxon>Embryophyta</taxon>
        <taxon>Tracheophyta</taxon>
        <taxon>Spermatophyta</taxon>
        <taxon>Magnoliopsida</taxon>
        <taxon>eudicotyledons</taxon>
        <taxon>Gunneridae</taxon>
        <taxon>Pentapetalae</taxon>
        <taxon>rosids</taxon>
        <taxon>fabids</taxon>
        <taxon>Fabales</taxon>
        <taxon>Fabaceae</taxon>
        <taxon>Papilionoideae</taxon>
        <taxon>50 kb inversion clade</taxon>
        <taxon>NPAAA clade</taxon>
        <taxon>Hologalegina</taxon>
        <taxon>IRL clade</taxon>
        <taxon>Trifolieae</taxon>
        <taxon>Medicago</taxon>
    </lineage>
</organism>
<evidence type="ECO:0000256" key="3">
    <source>
        <dbReference type="ARBA" id="ARBA00022896"/>
    </source>
</evidence>
<keyword evidence="2 6" id="KW-0479">Metal-binding</keyword>
<sequence>MRHHLCCLFIENNSEYRVTMEEIKNPSGTSLLVPSVQELAKEKISTVPARYIQSQHEELVINEANSILEIPVIDMKKLLSLEYGSLELSKLHLACKDWGFFQLVNHDVSSSLLEKVKMEIMDFFNLPMSEKKKFWQTPQHMEGFGQAFVLSEEQKLDWADLFFMTTLPKHLRMPHLFPQLPLPLRDTLELYSQEIKNLAMVILGHIEKSLKMEEMEIRELFEDGIQMMRTNYYPPCPQPEKVIGLTNHSDPVGLTILLQLNEVEGLQIRKNCMWVPVKPLPNAFIVNIGDMLEIITNGIYRSIEHRAIVNSEKERLSIATFYSSRHGSILGPVKSLITEQTPARFKKVGVEEYFTNLFARKLEGKSYIDVMRIEHDD</sequence>
<feature type="domain" description="Fe2OG dioxygenase" evidence="7">
    <location>
        <begin position="224"/>
        <end position="324"/>
    </location>
</feature>
<dbReference type="Gene3D" id="2.60.120.330">
    <property type="entry name" value="B-lactam Antibiotic, Isopenicillin N Synthase, Chain"/>
    <property type="match status" value="1"/>
</dbReference>
<evidence type="ECO:0000313" key="8">
    <source>
        <dbReference type="EMBL" id="RHN74813.1"/>
    </source>
</evidence>
<evidence type="ECO:0000313" key="9">
    <source>
        <dbReference type="Proteomes" id="UP000265566"/>
    </source>
</evidence>
<dbReference type="EMBL" id="PSQE01000002">
    <property type="protein sequence ID" value="RHN74813.1"/>
    <property type="molecule type" value="Genomic_DNA"/>
</dbReference>
<comment type="caution">
    <text evidence="8">The sequence shown here is derived from an EMBL/GenBank/DDBJ whole genome shotgun (WGS) entry which is preliminary data.</text>
</comment>
<dbReference type="SUPFAM" id="SSF51197">
    <property type="entry name" value="Clavaminate synthase-like"/>
    <property type="match status" value="1"/>
</dbReference>
<reference evidence="9" key="1">
    <citation type="journal article" date="2018" name="Nat. Plants">
        <title>Whole-genome landscape of Medicago truncatula symbiotic genes.</title>
        <authorList>
            <person name="Pecrix Y."/>
            <person name="Staton S.E."/>
            <person name="Sallet E."/>
            <person name="Lelandais-Briere C."/>
            <person name="Moreau S."/>
            <person name="Carrere S."/>
            <person name="Blein T."/>
            <person name="Jardinaud M.F."/>
            <person name="Latrasse D."/>
            <person name="Zouine M."/>
            <person name="Zahm M."/>
            <person name="Kreplak J."/>
            <person name="Mayjonade B."/>
            <person name="Satge C."/>
            <person name="Perez M."/>
            <person name="Cauet S."/>
            <person name="Marande W."/>
            <person name="Chantry-Darmon C."/>
            <person name="Lopez-Roques C."/>
            <person name="Bouchez O."/>
            <person name="Berard A."/>
            <person name="Debelle F."/>
            <person name="Munos S."/>
            <person name="Bendahmane A."/>
            <person name="Berges H."/>
            <person name="Niebel A."/>
            <person name="Buitink J."/>
            <person name="Frugier F."/>
            <person name="Benhamed M."/>
            <person name="Crespi M."/>
            <person name="Gouzy J."/>
            <person name="Gamas P."/>
        </authorList>
    </citation>
    <scope>NUCLEOTIDE SEQUENCE [LARGE SCALE GENOMIC DNA]</scope>
    <source>
        <strain evidence="9">cv. Jemalong A17</strain>
    </source>
</reference>
<evidence type="ECO:0000256" key="6">
    <source>
        <dbReference type="RuleBase" id="RU003682"/>
    </source>
</evidence>
<dbReference type="PROSITE" id="PS51471">
    <property type="entry name" value="FE2OG_OXY"/>
    <property type="match status" value="1"/>
</dbReference>
<dbReference type="GO" id="GO:0046872">
    <property type="term" value="F:metal ion binding"/>
    <property type="evidence" value="ECO:0007669"/>
    <property type="project" value="UniProtKB-KW"/>
</dbReference>
<dbReference type="FunFam" id="2.60.120.330:FF:000001">
    <property type="entry name" value="Protein SRG1"/>
    <property type="match status" value="1"/>
</dbReference>
<name>A0A396JEV8_MEDTR</name>
<dbReference type="EC" id="1.14.11.32" evidence="8"/>
<keyword evidence="5 6" id="KW-0408">Iron</keyword>
<evidence type="ECO:0000256" key="4">
    <source>
        <dbReference type="ARBA" id="ARBA00023002"/>
    </source>
</evidence>
<accession>A0A396JEV8</accession>
<dbReference type="GO" id="GO:0032259">
    <property type="term" value="P:methylation"/>
    <property type="evidence" value="ECO:0007669"/>
    <property type="project" value="UniProtKB-KW"/>
</dbReference>
<keyword evidence="8" id="KW-0808">Transferase</keyword>